<feature type="transmembrane region" description="Helical" evidence="1">
    <location>
        <begin position="140"/>
        <end position="161"/>
    </location>
</feature>
<feature type="transmembrane region" description="Helical" evidence="1">
    <location>
        <begin position="363"/>
        <end position="389"/>
    </location>
</feature>
<feature type="transmembrane region" description="Helical" evidence="1">
    <location>
        <begin position="401"/>
        <end position="421"/>
    </location>
</feature>
<reference evidence="4 5" key="1">
    <citation type="submission" date="2016-11" db="EMBL/GenBank/DDBJ databases">
        <authorList>
            <person name="Jaros S."/>
            <person name="Januszkiewicz K."/>
            <person name="Wedrychowicz H."/>
        </authorList>
    </citation>
    <scope>NUCLEOTIDE SEQUENCE [LARGE SCALE GENOMIC DNA]</scope>
    <source>
        <strain evidence="4 5">DSM 4740</strain>
    </source>
</reference>
<evidence type="ECO:0000259" key="2">
    <source>
        <dbReference type="Pfam" id="PF01970"/>
    </source>
</evidence>
<proteinExistence type="predicted"/>
<evidence type="ECO:0000256" key="1">
    <source>
        <dbReference type="SAM" id="Phobius"/>
    </source>
</evidence>
<feature type="transmembrane region" description="Helical" evidence="1">
    <location>
        <begin position="109"/>
        <end position="134"/>
    </location>
</feature>
<dbReference type="PANTHER" id="PTHR35342:SF5">
    <property type="entry name" value="TRICARBOXYLIC TRANSPORT PROTEIN"/>
    <property type="match status" value="1"/>
</dbReference>
<dbReference type="InterPro" id="IPR002823">
    <property type="entry name" value="DUF112_TM"/>
</dbReference>
<dbReference type="PANTHER" id="PTHR35342">
    <property type="entry name" value="TRICARBOXYLIC TRANSPORT PROTEIN"/>
    <property type="match status" value="1"/>
</dbReference>
<keyword evidence="1" id="KW-0472">Membrane</keyword>
<feature type="transmembrane region" description="Helical" evidence="1">
    <location>
        <begin position="337"/>
        <end position="357"/>
    </location>
</feature>
<reference evidence="3 6" key="2">
    <citation type="submission" date="2019-07" db="EMBL/GenBank/DDBJ databases">
        <title>Whole genome shotgun sequence of Halomonas cupida NBRC 102219.</title>
        <authorList>
            <person name="Hosoyama A."/>
            <person name="Uohara A."/>
            <person name="Ohji S."/>
            <person name="Ichikawa N."/>
        </authorList>
    </citation>
    <scope>NUCLEOTIDE SEQUENCE [LARGE SCALE GENOMIC DNA]</scope>
    <source>
        <strain evidence="3 6">NBRC 102219</strain>
    </source>
</reference>
<dbReference type="OrthoDB" id="9781349at2"/>
<gene>
    <name evidence="3" type="ORF">HCU01_23490</name>
    <name evidence="4" type="ORF">SAMN05660971_00078</name>
</gene>
<dbReference type="EMBL" id="BJXU01000091">
    <property type="protein sequence ID" value="GEN24400.1"/>
    <property type="molecule type" value="Genomic_DNA"/>
</dbReference>
<feature type="transmembrane region" description="Helical" evidence="1">
    <location>
        <begin position="472"/>
        <end position="495"/>
    </location>
</feature>
<dbReference type="Proteomes" id="UP000184123">
    <property type="component" value="Unassembled WGS sequence"/>
</dbReference>
<evidence type="ECO:0000313" key="4">
    <source>
        <dbReference type="EMBL" id="SHL28851.1"/>
    </source>
</evidence>
<evidence type="ECO:0000313" key="5">
    <source>
        <dbReference type="Proteomes" id="UP000184123"/>
    </source>
</evidence>
<keyword evidence="6" id="KW-1185">Reference proteome</keyword>
<feature type="domain" description="DUF112" evidence="2">
    <location>
        <begin position="20"/>
        <end position="448"/>
    </location>
</feature>
<evidence type="ECO:0000313" key="6">
    <source>
        <dbReference type="Proteomes" id="UP000321726"/>
    </source>
</evidence>
<evidence type="ECO:0000313" key="3">
    <source>
        <dbReference type="EMBL" id="GEN24400.1"/>
    </source>
</evidence>
<dbReference type="EMBL" id="FRCA01000001">
    <property type="protein sequence ID" value="SHL28851.1"/>
    <property type="molecule type" value="Genomic_DNA"/>
</dbReference>
<keyword evidence="1" id="KW-1133">Transmembrane helix</keyword>
<dbReference type="AlphaFoldDB" id="A0A1M6ZEB6"/>
<feature type="transmembrane region" description="Helical" evidence="1">
    <location>
        <begin position="173"/>
        <end position="194"/>
    </location>
</feature>
<organism evidence="4 5">
    <name type="scientific">Halomonas cupida</name>
    <dbReference type="NCBI Taxonomy" id="44933"/>
    <lineage>
        <taxon>Bacteria</taxon>
        <taxon>Pseudomonadati</taxon>
        <taxon>Pseudomonadota</taxon>
        <taxon>Gammaproteobacteria</taxon>
        <taxon>Oceanospirillales</taxon>
        <taxon>Halomonadaceae</taxon>
        <taxon>Halomonas</taxon>
    </lineage>
</organism>
<feature type="transmembrane region" description="Helical" evidence="1">
    <location>
        <begin position="20"/>
        <end position="49"/>
    </location>
</feature>
<sequence length="514" mass="54379">MDFTLLVFRSFSELFNPITLIYVVSGFLIGTIFAAIPGLTATLALALLLPLTYSLDITTALMACASIYMAGMCGGSITATTINIPGAPSAMMTALEGYPMQQRGQGAQALGHASLASMIGGGIGALLLIVLAPFVAQASLLVQTAGKFSLIAFALIVIVIAQRGRVVKAAMAACLGLMLATIGLDSMVPMARFTFGTEALTAGIDLMPVIIGTFAISELLIQASAVAEHNRLRREVLQTPAIRRRDFVPPLSSIREIGIWCYLKSSLIGYAVGTLPGAGGSMGSFLAYAEAVRTSREPERFGKGNPQGIAAAESANNAVCGGALVPMLTFGIPGDPITAIVLGVLIINGIQPGPQLLTDQAGLIAPMLASLLFSAIVLIPLTLFLIGPYFIRIVSIRKDMLYGTIALLAVVGSYVATYSVYQMGLTLALGVLAYYLRKHDYPVVTLLLGFILAPSLEEFLRRSLALSHGDPSIFFTNMDSLFFIVLTVIFVYFLAIKRPVQYNSDNKSTSGISK</sequence>
<dbReference type="Proteomes" id="UP000321726">
    <property type="component" value="Unassembled WGS sequence"/>
</dbReference>
<name>A0A1M6ZEB6_9GAMM</name>
<feature type="transmembrane region" description="Helical" evidence="1">
    <location>
        <begin position="206"/>
        <end position="227"/>
    </location>
</feature>
<dbReference type="Pfam" id="PF01970">
    <property type="entry name" value="TctA"/>
    <property type="match status" value="1"/>
</dbReference>
<protein>
    <submittedName>
        <fullName evidence="4">Putative tricarboxylic transport membrane protein</fullName>
    </submittedName>
</protein>
<keyword evidence="1" id="KW-0812">Transmembrane</keyword>
<dbReference type="STRING" id="44933.SAMN05660971_00078"/>
<dbReference type="RefSeq" id="WP_073433058.1">
    <property type="nucleotide sequence ID" value="NZ_BJXU01000091.1"/>
</dbReference>
<accession>A0A1M6ZEB6</accession>